<accession>A0A9D4ADP7</accession>
<dbReference type="EMBL" id="JAIQCV010000004">
    <property type="protein sequence ID" value="KAH1108013.1"/>
    <property type="molecule type" value="Genomic_DNA"/>
</dbReference>
<reference evidence="2 3" key="1">
    <citation type="journal article" date="2021" name="Plant Biotechnol. J.">
        <title>Multi-omics assisted identification of the key and species-specific regulatory components of drought-tolerant mechanisms in Gossypium stocksii.</title>
        <authorList>
            <person name="Yu D."/>
            <person name="Ke L."/>
            <person name="Zhang D."/>
            <person name="Wu Y."/>
            <person name="Sun Y."/>
            <person name="Mei J."/>
            <person name="Sun J."/>
            <person name="Sun Y."/>
        </authorList>
    </citation>
    <scope>NUCLEOTIDE SEQUENCE [LARGE SCALE GENOMIC DNA]</scope>
    <source>
        <strain evidence="3">cv. E1</strain>
        <tissue evidence="2">Leaf</tissue>
    </source>
</reference>
<comment type="caution">
    <text evidence="2">The sequence shown here is derived from an EMBL/GenBank/DDBJ whole genome shotgun (WGS) entry which is preliminary data.</text>
</comment>
<gene>
    <name evidence="2" type="ORF">J1N35_011781</name>
</gene>
<evidence type="ECO:0000256" key="1">
    <source>
        <dbReference type="SAM" id="MobiDB-lite"/>
    </source>
</evidence>
<name>A0A9D4ADP7_9ROSI</name>
<proteinExistence type="predicted"/>
<protein>
    <submittedName>
        <fullName evidence="2">Uncharacterized protein</fullName>
    </submittedName>
</protein>
<dbReference type="Proteomes" id="UP000828251">
    <property type="component" value="Unassembled WGS sequence"/>
</dbReference>
<sequence length="51" mass="5687">MTFECEERPLLSAFQNPVEEGCKLGPIVSRGQSRKKIKEPKEEITTPGPTV</sequence>
<dbReference type="AlphaFoldDB" id="A0A9D4ADP7"/>
<feature type="region of interest" description="Disordered" evidence="1">
    <location>
        <begin position="22"/>
        <end position="51"/>
    </location>
</feature>
<evidence type="ECO:0000313" key="3">
    <source>
        <dbReference type="Proteomes" id="UP000828251"/>
    </source>
</evidence>
<keyword evidence="3" id="KW-1185">Reference proteome</keyword>
<organism evidence="2 3">
    <name type="scientific">Gossypium stocksii</name>
    <dbReference type="NCBI Taxonomy" id="47602"/>
    <lineage>
        <taxon>Eukaryota</taxon>
        <taxon>Viridiplantae</taxon>
        <taxon>Streptophyta</taxon>
        <taxon>Embryophyta</taxon>
        <taxon>Tracheophyta</taxon>
        <taxon>Spermatophyta</taxon>
        <taxon>Magnoliopsida</taxon>
        <taxon>eudicotyledons</taxon>
        <taxon>Gunneridae</taxon>
        <taxon>Pentapetalae</taxon>
        <taxon>rosids</taxon>
        <taxon>malvids</taxon>
        <taxon>Malvales</taxon>
        <taxon>Malvaceae</taxon>
        <taxon>Malvoideae</taxon>
        <taxon>Gossypium</taxon>
    </lineage>
</organism>
<evidence type="ECO:0000313" key="2">
    <source>
        <dbReference type="EMBL" id="KAH1108013.1"/>
    </source>
</evidence>